<accession>A0A2K1Y1J8</accession>
<evidence type="ECO:0000313" key="3">
    <source>
        <dbReference type="Proteomes" id="UP000006729"/>
    </source>
</evidence>
<dbReference type="InParanoid" id="A0A2K1Y1J8"/>
<proteinExistence type="predicted"/>
<name>A0A2K1Y1J8_POPTR</name>
<feature type="compositionally biased region" description="Polar residues" evidence="1">
    <location>
        <begin position="16"/>
        <end position="34"/>
    </location>
</feature>
<dbReference type="Proteomes" id="UP000006729">
    <property type="component" value="Chromosome 13"/>
</dbReference>
<gene>
    <name evidence="2" type="ORF">POPTR_013G057800</name>
</gene>
<evidence type="ECO:0000313" key="2">
    <source>
        <dbReference type="EMBL" id="PNT06904.1"/>
    </source>
</evidence>
<dbReference type="AlphaFoldDB" id="A0A2K1Y1J8"/>
<sequence length="137" mass="15531">MKRNGCCRKQKEEGKSINQSGNRYLSKHQSQSQADWPGWGCSKDRSRKREQDAQSDEEGDRRGDVKLDRCLSVLGCTLCIDTDLLIRSLLSPSNRCSEPSLCLFSCSIDLSVFCLWSLPALEWWLSVFGCFVGLPYN</sequence>
<feature type="compositionally biased region" description="Basic and acidic residues" evidence="1">
    <location>
        <begin position="42"/>
        <end position="52"/>
    </location>
</feature>
<dbReference type="EMBL" id="CM009302">
    <property type="protein sequence ID" value="PNT06904.1"/>
    <property type="molecule type" value="Genomic_DNA"/>
</dbReference>
<organism evidence="2 3">
    <name type="scientific">Populus trichocarpa</name>
    <name type="common">Western balsam poplar</name>
    <name type="synonym">Populus balsamifera subsp. trichocarpa</name>
    <dbReference type="NCBI Taxonomy" id="3694"/>
    <lineage>
        <taxon>Eukaryota</taxon>
        <taxon>Viridiplantae</taxon>
        <taxon>Streptophyta</taxon>
        <taxon>Embryophyta</taxon>
        <taxon>Tracheophyta</taxon>
        <taxon>Spermatophyta</taxon>
        <taxon>Magnoliopsida</taxon>
        <taxon>eudicotyledons</taxon>
        <taxon>Gunneridae</taxon>
        <taxon>Pentapetalae</taxon>
        <taxon>rosids</taxon>
        <taxon>fabids</taxon>
        <taxon>Malpighiales</taxon>
        <taxon>Salicaceae</taxon>
        <taxon>Saliceae</taxon>
        <taxon>Populus</taxon>
    </lineage>
</organism>
<reference evidence="2 3" key="1">
    <citation type="journal article" date="2006" name="Science">
        <title>The genome of black cottonwood, Populus trichocarpa (Torr. &amp; Gray).</title>
        <authorList>
            <person name="Tuskan G.A."/>
            <person name="Difazio S."/>
            <person name="Jansson S."/>
            <person name="Bohlmann J."/>
            <person name="Grigoriev I."/>
            <person name="Hellsten U."/>
            <person name="Putnam N."/>
            <person name="Ralph S."/>
            <person name="Rombauts S."/>
            <person name="Salamov A."/>
            <person name="Schein J."/>
            <person name="Sterck L."/>
            <person name="Aerts A."/>
            <person name="Bhalerao R.R."/>
            <person name="Bhalerao R.P."/>
            <person name="Blaudez D."/>
            <person name="Boerjan W."/>
            <person name="Brun A."/>
            <person name="Brunner A."/>
            <person name="Busov V."/>
            <person name="Campbell M."/>
            <person name="Carlson J."/>
            <person name="Chalot M."/>
            <person name="Chapman J."/>
            <person name="Chen G.L."/>
            <person name="Cooper D."/>
            <person name="Coutinho P.M."/>
            <person name="Couturier J."/>
            <person name="Covert S."/>
            <person name="Cronk Q."/>
            <person name="Cunningham R."/>
            <person name="Davis J."/>
            <person name="Degroeve S."/>
            <person name="Dejardin A."/>
            <person name="Depamphilis C."/>
            <person name="Detter J."/>
            <person name="Dirks B."/>
            <person name="Dubchak I."/>
            <person name="Duplessis S."/>
            <person name="Ehlting J."/>
            <person name="Ellis B."/>
            <person name="Gendler K."/>
            <person name="Goodstein D."/>
            <person name="Gribskov M."/>
            <person name="Grimwood J."/>
            <person name="Groover A."/>
            <person name="Gunter L."/>
            <person name="Hamberger B."/>
            <person name="Heinze B."/>
            <person name="Helariutta Y."/>
            <person name="Henrissat B."/>
            <person name="Holligan D."/>
            <person name="Holt R."/>
            <person name="Huang W."/>
            <person name="Islam-Faridi N."/>
            <person name="Jones S."/>
            <person name="Jones-Rhoades M."/>
            <person name="Jorgensen R."/>
            <person name="Joshi C."/>
            <person name="Kangasjarvi J."/>
            <person name="Karlsson J."/>
            <person name="Kelleher C."/>
            <person name="Kirkpatrick R."/>
            <person name="Kirst M."/>
            <person name="Kohler A."/>
            <person name="Kalluri U."/>
            <person name="Larimer F."/>
            <person name="Leebens-Mack J."/>
            <person name="Leple J.C."/>
            <person name="Locascio P."/>
            <person name="Lou Y."/>
            <person name="Lucas S."/>
            <person name="Martin F."/>
            <person name="Montanini B."/>
            <person name="Napoli C."/>
            <person name="Nelson D.R."/>
            <person name="Nelson C."/>
            <person name="Nieminen K."/>
            <person name="Nilsson O."/>
            <person name="Pereda V."/>
            <person name="Peter G."/>
            <person name="Philippe R."/>
            <person name="Pilate G."/>
            <person name="Poliakov A."/>
            <person name="Razumovskaya J."/>
            <person name="Richardson P."/>
            <person name="Rinaldi C."/>
            <person name="Ritland K."/>
            <person name="Rouze P."/>
            <person name="Ryaboy D."/>
            <person name="Schmutz J."/>
            <person name="Schrader J."/>
            <person name="Segerman B."/>
            <person name="Shin H."/>
            <person name="Siddiqui A."/>
            <person name="Sterky F."/>
            <person name="Terry A."/>
            <person name="Tsai C.J."/>
            <person name="Uberbacher E."/>
            <person name="Unneberg P."/>
            <person name="Vahala J."/>
            <person name="Wall K."/>
            <person name="Wessler S."/>
            <person name="Yang G."/>
            <person name="Yin T."/>
            <person name="Douglas C."/>
            <person name="Marra M."/>
            <person name="Sandberg G."/>
            <person name="Van de Peer Y."/>
            <person name="Rokhsar D."/>
        </authorList>
    </citation>
    <scope>NUCLEOTIDE SEQUENCE [LARGE SCALE GENOMIC DNA]</scope>
    <source>
        <strain evidence="3">cv. Nisqually</strain>
    </source>
</reference>
<protein>
    <submittedName>
        <fullName evidence="2">Uncharacterized protein</fullName>
    </submittedName>
</protein>
<feature type="region of interest" description="Disordered" evidence="1">
    <location>
        <begin position="1"/>
        <end position="62"/>
    </location>
</feature>
<keyword evidence="3" id="KW-1185">Reference proteome</keyword>
<evidence type="ECO:0000256" key="1">
    <source>
        <dbReference type="SAM" id="MobiDB-lite"/>
    </source>
</evidence>